<dbReference type="EMBL" id="UINC01000754">
    <property type="protein sequence ID" value="SUZ60602.1"/>
    <property type="molecule type" value="Genomic_DNA"/>
</dbReference>
<protein>
    <recommendedName>
        <fullName evidence="3">NAD-dependent epimerase/dehydratase domain-containing protein</fullName>
    </recommendedName>
</protein>
<sequence length="381" mass="41916">MDRSPVPYCSADMSTPLSPRALIIGGTGPTGPAIVRGLEERGLNVTLFHTGRHEVDEVAHVEHLHGDPFSAEGVAAALAGRSFDVVVACYGRLRTIAEVLSGRCDRFVSVGGTPAYRGYFDPTRFDPPGLPIPTAENAPRSSEDDDGKSYRVARTEDLLFEYQPSAIHLRYPFVYGPRQIAPLDWCIVRRVLDRRPAIILPEGGLAAETRSFSENAAHTVLLAVDHSDAGGRAFNVGDEEALTAAQRVQLICRELGHEMEIVGMPTDLAIPARPLMMQDEPGHRILDLSATRDVLGYRDLVPARVATAQSARWLSDNPLEPDGSAERVLEDPFDYDREDRLLDWWRSATSDPPNLDYPVEPGYGVYYSGPGTSRRRSDTRI</sequence>
<dbReference type="SUPFAM" id="SSF51735">
    <property type="entry name" value="NAD(P)-binding Rossmann-fold domains"/>
    <property type="match status" value="1"/>
</dbReference>
<name>A0A381P125_9ZZZZ</name>
<evidence type="ECO:0000256" key="1">
    <source>
        <dbReference type="SAM" id="MobiDB-lite"/>
    </source>
</evidence>
<dbReference type="Gene3D" id="3.40.50.720">
    <property type="entry name" value="NAD(P)-binding Rossmann-like Domain"/>
    <property type="match status" value="1"/>
</dbReference>
<evidence type="ECO:0008006" key="3">
    <source>
        <dbReference type="Google" id="ProtNLM"/>
    </source>
</evidence>
<organism evidence="2">
    <name type="scientific">marine metagenome</name>
    <dbReference type="NCBI Taxonomy" id="408172"/>
    <lineage>
        <taxon>unclassified sequences</taxon>
        <taxon>metagenomes</taxon>
        <taxon>ecological metagenomes</taxon>
    </lineage>
</organism>
<reference evidence="2" key="1">
    <citation type="submission" date="2018-05" db="EMBL/GenBank/DDBJ databases">
        <authorList>
            <person name="Lanie J.A."/>
            <person name="Ng W.-L."/>
            <person name="Kazmierczak K.M."/>
            <person name="Andrzejewski T.M."/>
            <person name="Davidsen T.M."/>
            <person name="Wayne K.J."/>
            <person name="Tettelin H."/>
            <person name="Glass J.I."/>
            <person name="Rusch D."/>
            <person name="Podicherti R."/>
            <person name="Tsui H.-C.T."/>
            <person name="Winkler M.E."/>
        </authorList>
    </citation>
    <scope>NUCLEOTIDE SEQUENCE</scope>
</reference>
<accession>A0A381P125</accession>
<dbReference type="AlphaFoldDB" id="A0A381P125"/>
<proteinExistence type="predicted"/>
<feature type="region of interest" description="Disordered" evidence="1">
    <location>
        <begin position="124"/>
        <end position="148"/>
    </location>
</feature>
<dbReference type="InterPro" id="IPR036291">
    <property type="entry name" value="NAD(P)-bd_dom_sf"/>
</dbReference>
<gene>
    <name evidence="2" type="ORF">METZ01_LOCUS13456</name>
</gene>
<evidence type="ECO:0000313" key="2">
    <source>
        <dbReference type="EMBL" id="SUZ60602.1"/>
    </source>
</evidence>